<dbReference type="EMBL" id="JAYKXP010000384">
    <property type="protein sequence ID" value="KAK7013640.1"/>
    <property type="molecule type" value="Genomic_DNA"/>
</dbReference>
<gene>
    <name evidence="1" type="ORF">VNI00_019461</name>
</gene>
<evidence type="ECO:0000313" key="1">
    <source>
        <dbReference type="EMBL" id="KAK7013640.1"/>
    </source>
</evidence>
<reference evidence="1 2" key="1">
    <citation type="submission" date="2024-01" db="EMBL/GenBank/DDBJ databases">
        <title>A draft genome for a cacao thread blight-causing isolate of Paramarasmius palmivorus.</title>
        <authorList>
            <person name="Baruah I.K."/>
            <person name="Bukari Y."/>
            <person name="Amoako-Attah I."/>
            <person name="Meinhardt L.W."/>
            <person name="Bailey B.A."/>
            <person name="Cohen S.P."/>
        </authorList>
    </citation>
    <scope>NUCLEOTIDE SEQUENCE [LARGE SCALE GENOMIC DNA]</scope>
    <source>
        <strain evidence="1 2">GH-12</strain>
    </source>
</reference>
<protein>
    <submittedName>
        <fullName evidence="1">Uncharacterized protein</fullName>
    </submittedName>
</protein>
<organism evidence="1 2">
    <name type="scientific">Paramarasmius palmivorus</name>
    <dbReference type="NCBI Taxonomy" id="297713"/>
    <lineage>
        <taxon>Eukaryota</taxon>
        <taxon>Fungi</taxon>
        <taxon>Dikarya</taxon>
        <taxon>Basidiomycota</taxon>
        <taxon>Agaricomycotina</taxon>
        <taxon>Agaricomycetes</taxon>
        <taxon>Agaricomycetidae</taxon>
        <taxon>Agaricales</taxon>
        <taxon>Marasmiineae</taxon>
        <taxon>Marasmiaceae</taxon>
        <taxon>Paramarasmius</taxon>
    </lineage>
</organism>
<keyword evidence="2" id="KW-1185">Reference proteome</keyword>
<sequence length="76" mass="8772">MINDLNKIGIASNPINKEIKLPLKNHKLKDLSSNRVLAIIPLFRIVLSLVNELKHLPHEELLILLQSHHYNVHKDN</sequence>
<name>A0AAW0AKQ4_9AGAR</name>
<proteinExistence type="predicted"/>
<evidence type="ECO:0000313" key="2">
    <source>
        <dbReference type="Proteomes" id="UP001383192"/>
    </source>
</evidence>
<feature type="non-terminal residue" evidence="1">
    <location>
        <position position="76"/>
    </location>
</feature>
<comment type="caution">
    <text evidence="1">The sequence shown here is derived from an EMBL/GenBank/DDBJ whole genome shotgun (WGS) entry which is preliminary data.</text>
</comment>
<dbReference type="Proteomes" id="UP001383192">
    <property type="component" value="Unassembled WGS sequence"/>
</dbReference>
<dbReference type="AlphaFoldDB" id="A0AAW0AKQ4"/>
<accession>A0AAW0AKQ4</accession>